<feature type="binding site" evidence="4">
    <location>
        <position position="147"/>
    </location>
    <ligand>
        <name>a divalent metal cation</name>
        <dbReference type="ChEBI" id="CHEBI:60240"/>
        <label>2</label>
    </ligand>
</feature>
<dbReference type="Proteomes" id="UP000053681">
    <property type="component" value="Unassembled WGS sequence"/>
</dbReference>
<sequence length="251" mass="29722">MPSLVDFHIHIDYYKNYREMYDYFNHNKTYALFVTNLPEIFEKCKREFPDNKYVKIGLGYNPQLAKTHQFNMRLFDKWLPHTKYIGEVGLDYSKEFIATKTEQQRAFQYICKRAGETNKIMSIHSRMAEKDALEILIDNRVKFAVFHWYSGSKTLLEEIIRNGYYLSVNYSMLTSIKGLNIIKAVPLDKLLIETDAPFGKSDIKGKSYNLPVIYEEFEEKLQIKNFSSIVLSNLKRLLIEQKQYGLRNDFK</sequence>
<dbReference type="SUPFAM" id="SSF51556">
    <property type="entry name" value="Metallo-dependent hydrolases"/>
    <property type="match status" value="1"/>
</dbReference>
<evidence type="ECO:0000256" key="1">
    <source>
        <dbReference type="ARBA" id="ARBA00009275"/>
    </source>
</evidence>
<organism evidence="5 6">
    <name type="scientific">Priestia veravalensis</name>
    <dbReference type="NCBI Taxonomy" id="1414648"/>
    <lineage>
        <taxon>Bacteria</taxon>
        <taxon>Bacillati</taxon>
        <taxon>Bacillota</taxon>
        <taxon>Bacilli</taxon>
        <taxon>Bacillales</taxon>
        <taxon>Bacillaceae</taxon>
        <taxon>Priestia</taxon>
    </lineage>
</organism>
<evidence type="ECO:0000313" key="5">
    <source>
        <dbReference type="EMBL" id="KSU89219.1"/>
    </source>
</evidence>
<dbReference type="GO" id="GO:0016788">
    <property type="term" value="F:hydrolase activity, acting on ester bonds"/>
    <property type="evidence" value="ECO:0007669"/>
    <property type="project" value="InterPro"/>
</dbReference>
<comment type="caution">
    <text evidence="5">The sequence shown here is derived from an EMBL/GenBank/DDBJ whole genome shotgun (WGS) entry which is preliminary data.</text>
</comment>
<dbReference type="GO" id="GO:0046872">
    <property type="term" value="F:metal ion binding"/>
    <property type="evidence" value="ECO:0007669"/>
    <property type="project" value="UniProtKB-KW"/>
</dbReference>
<dbReference type="PANTHER" id="PTHR46317:SF1">
    <property type="entry name" value="HYDROLASE, TATD FAMILY"/>
    <property type="match status" value="1"/>
</dbReference>
<dbReference type="PIRSF" id="PIRSF005902">
    <property type="entry name" value="DNase_TatD"/>
    <property type="match status" value="1"/>
</dbReference>
<dbReference type="PANTHER" id="PTHR46317">
    <property type="entry name" value="HYDROLASE OF PHP SUPERFAMILY-RELATED PROTEIN"/>
    <property type="match status" value="1"/>
</dbReference>
<feature type="binding site" evidence="4">
    <location>
        <position position="87"/>
    </location>
    <ligand>
        <name>a divalent metal cation</name>
        <dbReference type="ChEBI" id="CHEBI:60240"/>
        <label>1</label>
    </ligand>
</feature>
<dbReference type="AlphaFoldDB" id="A0A0V8JQ86"/>
<feature type="binding site" evidence="4">
    <location>
        <position position="124"/>
    </location>
    <ligand>
        <name>a divalent metal cation</name>
        <dbReference type="ChEBI" id="CHEBI:60240"/>
        <label>2</label>
    </ligand>
</feature>
<name>A0A0V8JQ86_9BACI</name>
<dbReference type="RefSeq" id="WP_062686411.1">
    <property type="nucleotide sequence ID" value="NZ_KQ758630.1"/>
</dbReference>
<dbReference type="InterPro" id="IPR032466">
    <property type="entry name" value="Metal_Hydrolase"/>
</dbReference>
<dbReference type="EMBL" id="LNQP01000008">
    <property type="protein sequence ID" value="KSU89219.1"/>
    <property type="molecule type" value="Genomic_DNA"/>
</dbReference>
<evidence type="ECO:0000256" key="3">
    <source>
        <dbReference type="ARBA" id="ARBA00022801"/>
    </source>
</evidence>
<protein>
    <submittedName>
        <fullName evidence="5">Hydrolase</fullName>
    </submittedName>
</protein>
<feature type="binding site" evidence="4">
    <location>
        <position position="8"/>
    </location>
    <ligand>
        <name>a divalent metal cation</name>
        <dbReference type="ChEBI" id="CHEBI:60240"/>
        <label>1</label>
    </ligand>
</feature>
<dbReference type="InterPro" id="IPR001130">
    <property type="entry name" value="TatD-like"/>
</dbReference>
<gene>
    <name evidence="5" type="ORF">AS180_03565</name>
</gene>
<reference evidence="5 6" key="1">
    <citation type="submission" date="2015-11" db="EMBL/GenBank/DDBJ databases">
        <title>Bacillus caseinolyticus sp nov.</title>
        <authorList>
            <person name="Dastager S.G."/>
            <person name="Mawlankar R."/>
        </authorList>
    </citation>
    <scope>NUCLEOTIDE SEQUENCE [LARGE SCALE GENOMIC DNA]</scope>
    <source>
        <strain evidence="5 6">SGD-V-76</strain>
    </source>
</reference>
<proteinExistence type="inferred from homology"/>
<dbReference type="Gene3D" id="3.20.20.140">
    <property type="entry name" value="Metal-dependent hydrolases"/>
    <property type="match status" value="1"/>
</dbReference>
<feature type="binding site" evidence="4">
    <location>
        <position position="195"/>
    </location>
    <ligand>
        <name>a divalent metal cation</name>
        <dbReference type="ChEBI" id="CHEBI:60240"/>
        <label>1</label>
    </ligand>
</feature>
<accession>A0A0V8JQ86</accession>
<keyword evidence="2 4" id="KW-0479">Metal-binding</keyword>
<dbReference type="Pfam" id="PF01026">
    <property type="entry name" value="TatD_DNase"/>
    <property type="match status" value="1"/>
</dbReference>
<evidence type="ECO:0000256" key="2">
    <source>
        <dbReference type="ARBA" id="ARBA00022723"/>
    </source>
</evidence>
<keyword evidence="6" id="KW-1185">Reference proteome</keyword>
<evidence type="ECO:0000256" key="4">
    <source>
        <dbReference type="PIRSR" id="PIRSR005902-1"/>
    </source>
</evidence>
<keyword evidence="3 5" id="KW-0378">Hydrolase</keyword>
<comment type="similarity">
    <text evidence="1">Belongs to the metallo-dependent hydrolases superfamily. TatD-type hydrolase family.</text>
</comment>
<feature type="binding site" evidence="4">
    <location>
        <position position="10"/>
    </location>
    <ligand>
        <name>a divalent metal cation</name>
        <dbReference type="ChEBI" id="CHEBI:60240"/>
        <label>1</label>
    </ligand>
</feature>
<evidence type="ECO:0000313" key="6">
    <source>
        <dbReference type="Proteomes" id="UP000053681"/>
    </source>
</evidence>